<feature type="non-terminal residue" evidence="2">
    <location>
        <position position="1"/>
    </location>
</feature>
<dbReference type="Pfam" id="PF00884">
    <property type="entry name" value="Sulfatase"/>
    <property type="match status" value="1"/>
</dbReference>
<name>A0A1F7S0L1_9BACT</name>
<dbReference type="AlphaFoldDB" id="A0A1F7S0L1"/>
<dbReference type="InterPro" id="IPR052701">
    <property type="entry name" value="GAG_Ulvan_Degrading_Sulfatases"/>
</dbReference>
<dbReference type="EMBL" id="MGDE01000043">
    <property type="protein sequence ID" value="OGL47342.1"/>
    <property type="molecule type" value="Genomic_DNA"/>
</dbReference>
<dbReference type="SUPFAM" id="SSF53649">
    <property type="entry name" value="Alkaline phosphatase-like"/>
    <property type="match status" value="1"/>
</dbReference>
<dbReference type="Proteomes" id="UP000178797">
    <property type="component" value="Unassembled WGS sequence"/>
</dbReference>
<evidence type="ECO:0000313" key="3">
    <source>
        <dbReference type="Proteomes" id="UP000178797"/>
    </source>
</evidence>
<dbReference type="InterPro" id="IPR000917">
    <property type="entry name" value="Sulfatase_N"/>
</dbReference>
<proteinExistence type="predicted"/>
<dbReference type="Gene3D" id="3.30.1120.10">
    <property type="match status" value="1"/>
</dbReference>
<accession>A0A1F7S0L1</accession>
<comment type="caution">
    <text evidence="2">The sequence shown here is derived from an EMBL/GenBank/DDBJ whole genome shotgun (WGS) entry which is preliminary data.</text>
</comment>
<evidence type="ECO:0000313" key="2">
    <source>
        <dbReference type="EMBL" id="OGL47342.1"/>
    </source>
</evidence>
<sequence>PSHTSILTGVYPRTHGLLTNGWSISNPKIPHLAEWFKKRGYITAAITSRSLLNPEEMKLKGFDYINVPSNLYESVTADITYKRAVKWIDGYGKNPFFLFVHLFDPHREYNPPAPYNSKFNDGYKGQLREKKRIKGYKDVNFIDPKDRYSSKEIDYMISLYDGEIAYTDGYVFKLIRYIEEKISKSNGNPLFIITSDHGETLGEIQERFDFAFDHGELARYGQAHIPLIFKWKGIIPQGKIIDAIVESVDIAPTIVELLSRSDEYKCDGKSFTKLVFNNNEKGKEVAYVQRRAFENPGLKFLIYPEYAVVTEKWYLISNEFRGVELYDISNDPLEQNDISKEQKDIVAMLLAKLESWKKAFPSTSYKPQKISKEKIKVLKSLGYMQ</sequence>
<gene>
    <name evidence="2" type="ORF">A2W05_01960</name>
</gene>
<dbReference type="Gene3D" id="3.40.720.10">
    <property type="entry name" value="Alkaline Phosphatase, subunit A"/>
    <property type="match status" value="1"/>
</dbReference>
<organism evidence="2 3">
    <name type="scientific">Candidatus Schekmanbacteria bacterium RBG_16_38_10</name>
    <dbReference type="NCBI Taxonomy" id="1817879"/>
    <lineage>
        <taxon>Bacteria</taxon>
        <taxon>Candidatus Schekmaniibacteriota</taxon>
    </lineage>
</organism>
<protein>
    <recommendedName>
        <fullName evidence="1">Sulfatase N-terminal domain-containing protein</fullName>
    </recommendedName>
</protein>
<dbReference type="PANTHER" id="PTHR43751:SF3">
    <property type="entry name" value="SULFATASE N-TERMINAL DOMAIN-CONTAINING PROTEIN"/>
    <property type="match status" value="1"/>
</dbReference>
<evidence type="ECO:0000259" key="1">
    <source>
        <dbReference type="Pfam" id="PF00884"/>
    </source>
</evidence>
<dbReference type="InterPro" id="IPR017850">
    <property type="entry name" value="Alkaline_phosphatase_core_sf"/>
</dbReference>
<feature type="domain" description="Sulfatase N-terminal" evidence="1">
    <location>
        <begin position="1"/>
        <end position="258"/>
    </location>
</feature>
<reference evidence="2 3" key="1">
    <citation type="journal article" date="2016" name="Nat. Commun.">
        <title>Thousands of microbial genomes shed light on interconnected biogeochemical processes in an aquifer system.</title>
        <authorList>
            <person name="Anantharaman K."/>
            <person name="Brown C.T."/>
            <person name="Hug L.A."/>
            <person name="Sharon I."/>
            <person name="Castelle C.J."/>
            <person name="Probst A.J."/>
            <person name="Thomas B.C."/>
            <person name="Singh A."/>
            <person name="Wilkins M.J."/>
            <person name="Karaoz U."/>
            <person name="Brodie E.L."/>
            <person name="Williams K.H."/>
            <person name="Hubbard S.S."/>
            <person name="Banfield J.F."/>
        </authorList>
    </citation>
    <scope>NUCLEOTIDE SEQUENCE [LARGE SCALE GENOMIC DNA]</scope>
</reference>
<dbReference type="PANTHER" id="PTHR43751">
    <property type="entry name" value="SULFATASE"/>
    <property type="match status" value="1"/>
</dbReference>